<comment type="catalytic activity">
    <reaction evidence="9 10">
        <text>propanoyl-CoA + phosphate = propanoyl phosphate + CoA</text>
        <dbReference type="Rhea" id="RHEA:28046"/>
        <dbReference type="ChEBI" id="CHEBI:43474"/>
        <dbReference type="ChEBI" id="CHEBI:57287"/>
        <dbReference type="ChEBI" id="CHEBI:57392"/>
        <dbReference type="ChEBI" id="CHEBI:58933"/>
        <dbReference type="EC" id="2.3.1.222"/>
    </reaction>
</comment>
<comment type="cofactor">
    <cofactor evidence="1">
        <name>Zn(2+)</name>
        <dbReference type="ChEBI" id="CHEBI:29105"/>
    </cofactor>
</comment>
<evidence type="ECO:0000256" key="2">
    <source>
        <dbReference type="ARBA" id="ARBA00007342"/>
    </source>
</evidence>
<evidence type="ECO:0000313" key="12">
    <source>
        <dbReference type="Proteomes" id="UP000062160"/>
    </source>
</evidence>
<dbReference type="Proteomes" id="UP000062160">
    <property type="component" value="Unassembled WGS sequence"/>
</dbReference>
<evidence type="ECO:0000256" key="5">
    <source>
        <dbReference type="ARBA" id="ARBA00022679"/>
    </source>
</evidence>
<dbReference type="Pfam" id="PF06130">
    <property type="entry name" value="PTAC"/>
    <property type="match status" value="1"/>
</dbReference>
<evidence type="ECO:0000256" key="7">
    <source>
        <dbReference type="ARBA" id="ARBA00022833"/>
    </source>
</evidence>
<proteinExistence type="inferred from homology"/>
<dbReference type="GO" id="GO:0016747">
    <property type="term" value="F:acyltransferase activity, transferring groups other than amino-acyl groups"/>
    <property type="evidence" value="ECO:0007669"/>
    <property type="project" value="InterPro"/>
</dbReference>
<dbReference type="EC" id="2.3.1.222" evidence="3 10"/>
<dbReference type="InterPro" id="IPR008300">
    <property type="entry name" value="PTAC"/>
</dbReference>
<evidence type="ECO:0000256" key="8">
    <source>
        <dbReference type="ARBA" id="ARBA00023315"/>
    </source>
</evidence>
<evidence type="ECO:0000256" key="4">
    <source>
        <dbReference type="ARBA" id="ARBA00020837"/>
    </source>
</evidence>
<protein>
    <recommendedName>
        <fullName evidence="4 10">Phosphate propanoyltransferase</fullName>
        <ecNumber evidence="3 10">2.3.1.222</ecNumber>
    </recommendedName>
</protein>
<sequence length="211" mass="23516">MEKDEIVKLVAQEIIAREMRVPIPVTVSNRHVHVDESARKILFGDAPLRVKKFLGQPGEFAAEETVMVIGPKGHFDSVRIVGPERKACQMEISVGDCYHLGVRPVVRDSGDIDGTPGVYLVGPCGMVQMQQGVIVAKRHIHMVPQDAEKYGVKNKQLVRIRYDTGMRKGILGDVLVRVNENYALECHLDIEEANALCIKNNDTVYMEIGEI</sequence>
<keyword evidence="12" id="KW-1185">Reference proteome</keyword>
<keyword evidence="6" id="KW-0479">Metal-binding</keyword>
<dbReference type="GO" id="GO:0046872">
    <property type="term" value="F:metal ion binding"/>
    <property type="evidence" value="ECO:0007669"/>
    <property type="project" value="UniProtKB-KW"/>
</dbReference>
<evidence type="ECO:0000256" key="10">
    <source>
        <dbReference type="PIRNR" id="PIRNR010130"/>
    </source>
</evidence>
<dbReference type="PANTHER" id="PTHR39453:SF1">
    <property type="entry name" value="PHOSPHATE PROPANOYLTRANSFERASE"/>
    <property type="match status" value="1"/>
</dbReference>
<dbReference type="AlphaFoldDB" id="A0A0U9I2P8"/>
<comment type="similarity">
    <text evidence="2 10">Belongs to the PduL family.</text>
</comment>
<name>A0A0U9I2P8_9FIRM</name>
<dbReference type="EMBL" id="DF976995">
    <property type="protein sequence ID" value="GAQ24104.1"/>
    <property type="molecule type" value="Genomic_DNA"/>
</dbReference>
<evidence type="ECO:0000256" key="9">
    <source>
        <dbReference type="ARBA" id="ARBA00047589"/>
    </source>
</evidence>
<dbReference type="PIRSF" id="PIRSF010130">
    <property type="entry name" value="PduL"/>
    <property type="match status" value="1"/>
</dbReference>
<dbReference type="GO" id="GO:0051144">
    <property type="term" value="P:1,2-propanediol catabolic process"/>
    <property type="evidence" value="ECO:0007669"/>
    <property type="project" value="UniProtKB-UniPathway"/>
</dbReference>
<keyword evidence="5 10" id="KW-0808">Transferase</keyword>
<gene>
    <name evidence="11" type="ORF">TSYNT_189</name>
</gene>
<dbReference type="RefSeq" id="WP_238142602.1">
    <property type="nucleotide sequence ID" value="NZ_BSDN01000006.1"/>
</dbReference>
<dbReference type="NCBIfam" id="NF011652">
    <property type="entry name" value="PRK15070.1"/>
    <property type="match status" value="1"/>
</dbReference>
<keyword evidence="7" id="KW-0862">Zinc</keyword>
<evidence type="ECO:0000256" key="6">
    <source>
        <dbReference type="ARBA" id="ARBA00022723"/>
    </source>
</evidence>
<evidence type="ECO:0000256" key="3">
    <source>
        <dbReference type="ARBA" id="ARBA00012206"/>
    </source>
</evidence>
<dbReference type="STRING" id="224999.GCA_001485475_00087"/>
<comment type="function">
    <text evidence="10">Involved in 1,2-propanediol (1,2-PD) degradation by catalyzing the conversion of propanoyl-CoA to propanoyl-phosphate.</text>
</comment>
<evidence type="ECO:0000256" key="1">
    <source>
        <dbReference type="ARBA" id="ARBA00001947"/>
    </source>
</evidence>
<reference evidence="11" key="1">
    <citation type="journal article" date="2016" name="Genome Announc.">
        <title>Draft Genome Sequence of the Syntrophic Lactate-Degrading Bacterium Tepidanaerobacter syntrophicus JLT.</title>
        <authorList>
            <person name="Matsuura N."/>
            <person name="Ohashi A."/>
            <person name="Tourlousse D.M."/>
            <person name="Sekiguchi Y."/>
        </authorList>
    </citation>
    <scope>NUCLEOTIDE SEQUENCE [LARGE SCALE GENOMIC DNA]</scope>
    <source>
        <strain evidence="11">JL</strain>
    </source>
</reference>
<keyword evidence="8 10" id="KW-0012">Acyltransferase</keyword>
<evidence type="ECO:0000313" key="11">
    <source>
        <dbReference type="EMBL" id="GAQ24104.1"/>
    </source>
</evidence>
<dbReference type="UniPathway" id="UPA00621"/>
<accession>A0A0U9I2P8</accession>
<dbReference type="PANTHER" id="PTHR39453">
    <property type="entry name" value="PHOSPHATE PROPANOYLTRANSFERASE"/>
    <property type="match status" value="1"/>
</dbReference>
<organism evidence="11">
    <name type="scientific">Tepidanaerobacter syntrophicus</name>
    <dbReference type="NCBI Taxonomy" id="224999"/>
    <lineage>
        <taxon>Bacteria</taxon>
        <taxon>Bacillati</taxon>
        <taxon>Bacillota</taxon>
        <taxon>Clostridia</taxon>
        <taxon>Thermosediminibacterales</taxon>
        <taxon>Tepidanaerobacteraceae</taxon>
        <taxon>Tepidanaerobacter</taxon>
    </lineage>
</organism>
<comment type="pathway">
    <text evidence="10">Polyol metabolism; 1,2-propanediol degradation.</text>
</comment>